<protein>
    <submittedName>
        <fullName evidence="3">META domain-containing protein</fullName>
    </submittedName>
</protein>
<feature type="signal peptide" evidence="1">
    <location>
        <begin position="1"/>
        <end position="25"/>
    </location>
</feature>
<keyword evidence="1" id="KW-0732">Signal</keyword>
<reference evidence="3 4" key="1">
    <citation type="submission" date="2017-12" db="EMBL/GenBank/DDBJ databases">
        <title>Streptomyces populusis sp. nov., a novel endophytic actinobacterium isolated from stems of Populus adenopoda Maxim.</title>
        <authorList>
            <person name="Wang Z."/>
        </authorList>
    </citation>
    <scope>NUCLEOTIDE SEQUENCE [LARGE SCALE GENOMIC DNA]</scope>
    <source>
        <strain evidence="3 4">A249</strain>
    </source>
</reference>
<accession>A0A2I0SH19</accession>
<name>A0A2I0SH19_9ACTN</name>
<dbReference type="InterPro" id="IPR038670">
    <property type="entry name" value="HslJ-like_sf"/>
</dbReference>
<dbReference type="InterPro" id="IPR053147">
    <property type="entry name" value="Hsp_HslJ-like"/>
</dbReference>
<dbReference type="RefSeq" id="WP_103552900.1">
    <property type="nucleotide sequence ID" value="NZ_KZ626921.1"/>
</dbReference>
<organism evidence="3 4">
    <name type="scientific">Streptomyces populi</name>
    <dbReference type="NCBI Taxonomy" id="2058924"/>
    <lineage>
        <taxon>Bacteria</taxon>
        <taxon>Bacillati</taxon>
        <taxon>Actinomycetota</taxon>
        <taxon>Actinomycetes</taxon>
        <taxon>Kitasatosporales</taxon>
        <taxon>Streptomycetaceae</taxon>
        <taxon>Streptomyces</taxon>
    </lineage>
</organism>
<evidence type="ECO:0000313" key="3">
    <source>
        <dbReference type="EMBL" id="PKT69189.1"/>
    </source>
</evidence>
<dbReference type="PANTHER" id="PTHR35535:SF2">
    <property type="entry name" value="DUF306 DOMAIN-CONTAINING PROTEIN"/>
    <property type="match status" value="1"/>
</dbReference>
<dbReference type="AlphaFoldDB" id="A0A2I0SH19"/>
<keyword evidence="4" id="KW-1185">Reference proteome</keyword>
<feature type="domain" description="DUF306" evidence="2">
    <location>
        <begin position="35"/>
        <end position="141"/>
    </location>
</feature>
<dbReference type="InterPro" id="IPR005184">
    <property type="entry name" value="DUF306_Meta_HslJ"/>
</dbReference>
<evidence type="ECO:0000259" key="2">
    <source>
        <dbReference type="Pfam" id="PF03724"/>
    </source>
</evidence>
<feature type="domain" description="DUF306" evidence="2">
    <location>
        <begin position="150"/>
        <end position="256"/>
    </location>
</feature>
<dbReference type="Proteomes" id="UP000236178">
    <property type="component" value="Unassembled WGS sequence"/>
</dbReference>
<dbReference type="PROSITE" id="PS51257">
    <property type="entry name" value="PROKAR_LIPOPROTEIN"/>
    <property type="match status" value="1"/>
</dbReference>
<comment type="caution">
    <text evidence="3">The sequence shown here is derived from an EMBL/GenBank/DDBJ whole genome shotgun (WGS) entry which is preliminary data.</text>
</comment>
<proteinExistence type="predicted"/>
<feature type="chain" id="PRO_5039165413" evidence="1">
    <location>
        <begin position="26"/>
        <end position="263"/>
    </location>
</feature>
<dbReference type="Gene3D" id="2.40.128.270">
    <property type="match status" value="2"/>
</dbReference>
<dbReference type="EMBL" id="PJOS01000082">
    <property type="protein sequence ID" value="PKT69189.1"/>
    <property type="molecule type" value="Genomic_DNA"/>
</dbReference>
<dbReference type="OrthoDB" id="4733425at2"/>
<evidence type="ECO:0000256" key="1">
    <source>
        <dbReference type="SAM" id="SignalP"/>
    </source>
</evidence>
<dbReference type="Pfam" id="PF03724">
    <property type="entry name" value="META"/>
    <property type="match status" value="2"/>
</dbReference>
<sequence>MDKQRTTLGVLTLLPLAAACGTQTAGNGPARAETAPLTGVHWTVDSLTTDGKTARAPSGAYLRIGADGRVSGDLGCNGFGSKAVLTGDRVEFGEIRTTDMACEKGPMSFERSLGRVLADEGAFTARTDGGGLTLTAADGDRIGLTREDDAPLLGTKWTVTALGDENVSRPLPKGADAYFVLREDGTFEGRLGCNHASGRATVSDGHITLGRVRTTRMMCQDSLMKTEKTLLGLFDSKVAYRLDHRGIALTSENGTVVGAVADE</sequence>
<dbReference type="PANTHER" id="PTHR35535">
    <property type="entry name" value="HEAT SHOCK PROTEIN HSLJ"/>
    <property type="match status" value="1"/>
</dbReference>
<evidence type="ECO:0000313" key="4">
    <source>
        <dbReference type="Proteomes" id="UP000236178"/>
    </source>
</evidence>
<gene>
    <name evidence="3" type="ORF">CW362_30815</name>
</gene>